<organism evidence="7 8">
    <name type="scientific">Penicillium chermesinum</name>
    <dbReference type="NCBI Taxonomy" id="63820"/>
    <lineage>
        <taxon>Eukaryota</taxon>
        <taxon>Fungi</taxon>
        <taxon>Dikarya</taxon>
        <taxon>Ascomycota</taxon>
        <taxon>Pezizomycotina</taxon>
        <taxon>Eurotiomycetes</taxon>
        <taxon>Eurotiomycetidae</taxon>
        <taxon>Eurotiales</taxon>
        <taxon>Aspergillaceae</taxon>
        <taxon>Penicillium</taxon>
    </lineage>
</organism>
<dbReference type="RefSeq" id="XP_058331763.1">
    <property type="nucleotide sequence ID" value="XM_058472760.1"/>
</dbReference>
<keyword evidence="2 5" id="KW-0812">Transmembrane</keyword>
<dbReference type="OrthoDB" id="5363290at2759"/>
<dbReference type="EMBL" id="JAPQKS010000003">
    <property type="protein sequence ID" value="KAJ5238844.1"/>
    <property type="molecule type" value="Genomic_DNA"/>
</dbReference>
<comment type="subcellular location">
    <subcellularLocation>
        <location evidence="1">Membrane</location>
        <topology evidence="1">Multi-pass membrane protein</topology>
    </subcellularLocation>
</comment>
<dbReference type="InterPro" id="IPR008253">
    <property type="entry name" value="Marvel"/>
</dbReference>
<evidence type="ECO:0000256" key="5">
    <source>
        <dbReference type="SAM" id="Phobius"/>
    </source>
</evidence>
<keyword evidence="4 5" id="KW-0472">Membrane</keyword>
<feature type="transmembrane region" description="Helical" evidence="5">
    <location>
        <begin position="67"/>
        <end position="86"/>
    </location>
</feature>
<gene>
    <name evidence="7" type="ORF">N7468_003463</name>
</gene>
<reference evidence="7" key="2">
    <citation type="journal article" date="2023" name="IMA Fungus">
        <title>Comparative genomic study of the Penicillium genus elucidates a diverse pangenome and 15 lateral gene transfer events.</title>
        <authorList>
            <person name="Petersen C."/>
            <person name="Sorensen T."/>
            <person name="Nielsen M.R."/>
            <person name="Sondergaard T.E."/>
            <person name="Sorensen J.L."/>
            <person name="Fitzpatrick D.A."/>
            <person name="Frisvad J.C."/>
            <person name="Nielsen K.L."/>
        </authorList>
    </citation>
    <scope>NUCLEOTIDE SEQUENCE</scope>
    <source>
        <strain evidence="7">IBT 19713</strain>
    </source>
</reference>
<dbReference type="GeneID" id="83200063"/>
<evidence type="ECO:0000313" key="8">
    <source>
        <dbReference type="Proteomes" id="UP001150941"/>
    </source>
</evidence>
<feature type="transmembrane region" description="Helical" evidence="5">
    <location>
        <begin position="102"/>
        <end position="122"/>
    </location>
</feature>
<keyword evidence="8" id="KW-1185">Reference proteome</keyword>
<dbReference type="Proteomes" id="UP001150941">
    <property type="component" value="Unassembled WGS sequence"/>
</dbReference>
<evidence type="ECO:0000256" key="4">
    <source>
        <dbReference type="ARBA" id="ARBA00023136"/>
    </source>
</evidence>
<proteinExistence type="predicted"/>
<dbReference type="GO" id="GO:0016020">
    <property type="term" value="C:membrane"/>
    <property type="evidence" value="ECO:0007669"/>
    <property type="project" value="UniProtKB-SubCell"/>
</dbReference>
<keyword evidence="3 5" id="KW-1133">Transmembrane helix</keyword>
<dbReference type="AlphaFoldDB" id="A0A9W9P6P0"/>
<name>A0A9W9P6P0_9EURO</name>
<evidence type="ECO:0000313" key="7">
    <source>
        <dbReference type="EMBL" id="KAJ5238844.1"/>
    </source>
</evidence>
<evidence type="ECO:0000256" key="1">
    <source>
        <dbReference type="ARBA" id="ARBA00004141"/>
    </source>
</evidence>
<accession>A0A9W9P6P0</accession>
<feature type="domain" description="MARVEL" evidence="6">
    <location>
        <begin position="66"/>
        <end position="216"/>
    </location>
</feature>
<dbReference type="PANTHER" id="PTHR42083:SF1">
    <property type="entry name" value="MARVEL DOMAIN-CONTAINING PROTEIN"/>
    <property type="match status" value="1"/>
</dbReference>
<feature type="transmembrane region" description="Helical" evidence="5">
    <location>
        <begin position="142"/>
        <end position="164"/>
    </location>
</feature>
<sequence>MFAAIKIAKFGIQKISDRKAQNQQAQYPNYQYPPPQQYPMQEYPPGLHTQFESAPPKRSNKMGMLTTFIRFVQFVLALTVMGLYGTDVRHDHEDKHTWHAKWVFALIVSFFASVTSAAHLILPFCMSRTSTFASPKLKMPQFAWEFVLCILWLVLFGIFGRMYIGVYPDEDSKSKRGSDNTSDTSSLGDASKITRMRHAVWFDLTNLILWVFTAALVLMSWLKSRRAAPVPDFEKV</sequence>
<evidence type="ECO:0000259" key="6">
    <source>
        <dbReference type="Pfam" id="PF01284"/>
    </source>
</evidence>
<protein>
    <recommendedName>
        <fullName evidence="6">MARVEL domain-containing protein</fullName>
    </recommendedName>
</protein>
<evidence type="ECO:0000256" key="2">
    <source>
        <dbReference type="ARBA" id="ARBA00022692"/>
    </source>
</evidence>
<feature type="transmembrane region" description="Helical" evidence="5">
    <location>
        <begin position="204"/>
        <end position="222"/>
    </location>
</feature>
<reference evidence="7" key="1">
    <citation type="submission" date="2022-11" db="EMBL/GenBank/DDBJ databases">
        <authorList>
            <person name="Petersen C."/>
        </authorList>
    </citation>
    <scope>NUCLEOTIDE SEQUENCE</scope>
    <source>
        <strain evidence="7">IBT 19713</strain>
    </source>
</reference>
<evidence type="ECO:0000256" key="3">
    <source>
        <dbReference type="ARBA" id="ARBA00022989"/>
    </source>
</evidence>
<dbReference type="PANTHER" id="PTHR42083">
    <property type="entry name" value="MARVEL DOMAIN-CONTAINING PROTEIN"/>
    <property type="match status" value="1"/>
</dbReference>
<comment type="caution">
    <text evidence="7">The sequence shown here is derived from an EMBL/GenBank/DDBJ whole genome shotgun (WGS) entry which is preliminary data.</text>
</comment>
<dbReference type="Pfam" id="PF01284">
    <property type="entry name" value="MARVEL"/>
    <property type="match status" value="1"/>
</dbReference>